<dbReference type="PRINTS" id="PR00080">
    <property type="entry name" value="SDRFAMILY"/>
</dbReference>
<name>E6U8L8_ETHHY</name>
<keyword evidence="3" id="KW-0753">Steroid metabolism</keyword>
<dbReference type="PANTHER" id="PTHR42879:SF2">
    <property type="entry name" value="3-OXOACYL-[ACYL-CARRIER-PROTEIN] REDUCTASE FABG"/>
    <property type="match status" value="1"/>
</dbReference>
<accession>E6U8L8</accession>
<gene>
    <name evidence="5" type="ordered locus">Ethha_0424</name>
</gene>
<dbReference type="InterPro" id="IPR036291">
    <property type="entry name" value="NAD(P)-bd_dom_sf"/>
</dbReference>
<keyword evidence="6" id="KW-1185">Reference proteome</keyword>
<proteinExistence type="inferred from homology"/>
<dbReference type="Gene3D" id="3.40.50.720">
    <property type="entry name" value="NAD(P)-binding Rossmann-like Domain"/>
    <property type="match status" value="1"/>
</dbReference>
<dbReference type="PROSITE" id="PS00061">
    <property type="entry name" value="ADH_SHORT"/>
    <property type="match status" value="1"/>
</dbReference>
<organism evidence="5 6">
    <name type="scientific">Ethanoligenens harbinense (strain DSM 18485 / JCM 12961 / CGMCC 1.5033 / YUAN-3)</name>
    <dbReference type="NCBI Taxonomy" id="663278"/>
    <lineage>
        <taxon>Bacteria</taxon>
        <taxon>Bacillati</taxon>
        <taxon>Bacillota</taxon>
        <taxon>Clostridia</taxon>
        <taxon>Eubacteriales</taxon>
        <taxon>Oscillospiraceae</taxon>
        <taxon>Ethanoligenens</taxon>
    </lineage>
</organism>
<dbReference type="EMBL" id="CP002400">
    <property type="protein sequence ID" value="ADU26009.1"/>
    <property type="molecule type" value="Genomic_DNA"/>
</dbReference>
<dbReference type="GO" id="GO:0032787">
    <property type="term" value="P:monocarboxylic acid metabolic process"/>
    <property type="evidence" value="ECO:0007669"/>
    <property type="project" value="UniProtKB-ARBA"/>
</dbReference>
<dbReference type="SMART" id="SM00822">
    <property type="entry name" value="PKS_KR"/>
    <property type="match status" value="1"/>
</dbReference>
<dbReference type="PRINTS" id="PR00081">
    <property type="entry name" value="GDHRDH"/>
</dbReference>
<reference evidence="5 6" key="1">
    <citation type="submission" date="2010-12" db="EMBL/GenBank/DDBJ databases">
        <title>Complete sequence of Ethanoligenens harbinense YUAN-3.</title>
        <authorList>
            <person name="Lucas S."/>
            <person name="Copeland A."/>
            <person name="Lapidus A."/>
            <person name="Cheng J.-F."/>
            <person name="Bruce D."/>
            <person name="Goodwin L."/>
            <person name="Pitluck S."/>
            <person name="Chertkov O."/>
            <person name="Misra M."/>
            <person name="Detter J.C."/>
            <person name="Han C."/>
            <person name="Tapia R."/>
            <person name="Land M."/>
            <person name="Hauser L."/>
            <person name="Jeffries C."/>
            <person name="Kyrpides N."/>
            <person name="Ivanova N."/>
            <person name="Mikhailova N."/>
            <person name="Wang A."/>
            <person name="Mouttaki H."/>
            <person name="He Z."/>
            <person name="Zhou J."/>
            <person name="Hemme C.L."/>
            <person name="Woyke T."/>
        </authorList>
    </citation>
    <scope>NUCLEOTIDE SEQUENCE [LARGE SCALE GENOMIC DNA]</scope>
    <source>
        <strain evidence="6">DSM 18485 / JCM 12961 / CGMCC 1.5033 / YUAN-3</strain>
    </source>
</reference>
<feature type="domain" description="Ketoreductase" evidence="4">
    <location>
        <begin position="2"/>
        <end position="182"/>
    </location>
</feature>
<evidence type="ECO:0000313" key="5">
    <source>
        <dbReference type="EMBL" id="ADU26009.1"/>
    </source>
</evidence>
<dbReference type="eggNOG" id="COG1028">
    <property type="taxonomic scope" value="Bacteria"/>
</dbReference>
<evidence type="ECO:0000313" key="6">
    <source>
        <dbReference type="Proteomes" id="UP000001551"/>
    </source>
</evidence>
<dbReference type="RefSeq" id="WP_013484390.1">
    <property type="nucleotide sequence ID" value="NC_014828.1"/>
</dbReference>
<dbReference type="AlphaFoldDB" id="E6U8L8"/>
<dbReference type="FunFam" id="3.40.50.720:FF:000173">
    <property type="entry name" value="3-oxoacyl-[acyl-carrier protein] reductase"/>
    <property type="match status" value="1"/>
</dbReference>
<dbReference type="STRING" id="663278.Ethha_0424"/>
<dbReference type="InterPro" id="IPR020904">
    <property type="entry name" value="Sc_DH/Rdtase_CS"/>
</dbReference>
<dbReference type="PANTHER" id="PTHR42879">
    <property type="entry name" value="3-OXOACYL-(ACYL-CARRIER-PROTEIN) REDUCTASE"/>
    <property type="match status" value="1"/>
</dbReference>
<evidence type="ECO:0000256" key="1">
    <source>
        <dbReference type="ARBA" id="ARBA00006484"/>
    </source>
</evidence>
<dbReference type="Proteomes" id="UP000001551">
    <property type="component" value="Chromosome"/>
</dbReference>
<dbReference type="KEGG" id="eha:Ethha_0424"/>
<sequence length="239" mass="24893">MKTVLVTGASRGIGRAAAAAFAREGYRVCINYHRHRTEAEELAARLRAEGADTLVLGADVADAAAVREMVRQAGGVDVLVNNAGIAGQRLFTDVTEEEWQHTLAVNLTGLFHCAQAVLPGMLRRKAGKIIALSSIWGITGGSCEVAYSAAKAGVIGLVKALAKELGPSNIQVNCVAPGVIDTDMNRALSAADRAALCEETPLMRIGTPEDVARSILFLAGPGGDFITGQVLSPNGGFVI</sequence>
<dbReference type="InterPro" id="IPR002347">
    <property type="entry name" value="SDR_fam"/>
</dbReference>
<keyword evidence="2" id="KW-0560">Oxidoreductase</keyword>
<protein>
    <submittedName>
        <fullName evidence="5">Short-chain dehydrogenase/reductase SDR</fullName>
    </submittedName>
</protein>
<dbReference type="GO" id="GO:0016491">
    <property type="term" value="F:oxidoreductase activity"/>
    <property type="evidence" value="ECO:0007669"/>
    <property type="project" value="UniProtKB-KW"/>
</dbReference>
<dbReference type="InterPro" id="IPR057326">
    <property type="entry name" value="KR_dom"/>
</dbReference>
<evidence type="ECO:0000259" key="4">
    <source>
        <dbReference type="SMART" id="SM00822"/>
    </source>
</evidence>
<dbReference type="Pfam" id="PF13561">
    <property type="entry name" value="adh_short_C2"/>
    <property type="match status" value="1"/>
</dbReference>
<keyword evidence="3" id="KW-0443">Lipid metabolism</keyword>
<dbReference type="NCBIfam" id="NF047420">
    <property type="entry name" value="EF_P_mod_YmfI"/>
    <property type="match status" value="1"/>
</dbReference>
<dbReference type="SUPFAM" id="SSF51735">
    <property type="entry name" value="NAD(P)-binding Rossmann-fold domains"/>
    <property type="match status" value="1"/>
</dbReference>
<evidence type="ECO:0000256" key="3">
    <source>
        <dbReference type="ARBA" id="ARBA00023221"/>
    </source>
</evidence>
<dbReference type="NCBIfam" id="NF009466">
    <property type="entry name" value="PRK12826.1-2"/>
    <property type="match status" value="1"/>
</dbReference>
<comment type="similarity">
    <text evidence="1">Belongs to the short-chain dehydrogenases/reductases (SDR) family.</text>
</comment>
<dbReference type="GO" id="GO:0008202">
    <property type="term" value="P:steroid metabolic process"/>
    <property type="evidence" value="ECO:0007669"/>
    <property type="project" value="UniProtKB-KW"/>
</dbReference>
<dbReference type="HOGENOM" id="CLU_010194_1_3_9"/>
<evidence type="ECO:0000256" key="2">
    <source>
        <dbReference type="ARBA" id="ARBA00023002"/>
    </source>
</evidence>
<dbReference type="InterPro" id="IPR050259">
    <property type="entry name" value="SDR"/>
</dbReference>